<gene>
    <name evidence="1" type="ORF">MNOR_LOCUS31690</name>
</gene>
<keyword evidence="2" id="KW-1185">Reference proteome</keyword>
<protein>
    <recommendedName>
        <fullName evidence="3">Endonuclease/exonuclease/phosphatase domain-containing protein</fullName>
    </recommendedName>
</protein>
<reference evidence="1 2" key="1">
    <citation type="submission" date="2024-05" db="EMBL/GenBank/DDBJ databases">
        <authorList>
            <person name="Wallberg A."/>
        </authorList>
    </citation>
    <scope>NUCLEOTIDE SEQUENCE [LARGE SCALE GENOMIC DNA]</scope>
</reference>
<organism evidence="1 2">
    <name type="scientific">Meganyctiphanes norvegica</name>
    <name type="common">Northern krill</name>
    <name type="synonym">Thysanopoda norvegica</name>
    <dbReference type="NCBI Taxonomy" id="48144"/>
    <lineage>
        <taxon>Eukaryota</taxon>
        <taxon>Metazoa</taxon>
        <taxon>Ecdysozoa</taxon>
        <taxon>Arthropoda</taxon>
        <taxon>Crustacea</taxon>
        <taxon>Multicrustacea</taxon>
        <taxon>Malacostraca</taxon>
        <taxon>Eumalacostraca</taxon>
        <taxon>Eucarida</taxon>
        <taxon>Euphausiacea</taxon>
        <taxon>Euphausiidae</taxon>
        <taxon>Meganyctiphanes</taxon>
    </lineage>
</organism>
<name>A0AAV2S5T8_MEGNR</name>
<dbReference type="Gene3D" id="3.60.10.10">
    <property type="entry name" value="Endonuclease/exonuclease/phosphatase"/>
    <property type="match status" value="1"/>
</dbReference>
<dbReference type="SUPFAM" id="SSF56219">
    <property type="entry name" value="DNase I-like"/>
    <property type="match status" value="1"/>
</dbReference>
<proteinExistence type="predicted"/>
<evidence type="ECO:0008006" key="3">
    <source>
        <dbReference type="Google" id="ProtNLM"/>
    </source>
</evidence>
<accession>A0AAV2S5T8</accession>
<evidence type="ECO:0000313" key="1">
    <source>
        <dbReference type="EMBL" id="CAL4156269.1"/>
    </source>
</evidence>
<evidence type="ECO:0000313" key="2">
    <source>
        <dbReference type="Proteomes" id="UP001497623"/>
    </source>
</evidence>
<dbReference type="EMBL" id="CAXKWB010041401">
    <property type="protein sequence ID" value="CAL4156269.1"/>
    <property type="molecule type" value="Genomic_DNA"/>
</dbReference>
<dbReference type="Proteomes" id="UP001497623">
    <property type="component" value="Unassembled WGS sequence"/>
</dbReference>
<sequence length="383" mass="43226">MEESNEKIQVSCSICDNADNITKSEHSLSSEDQPLRIVSVNVNLMPSGALSFLTSGTPEQRASQLADFLLQNHGMHTDIFYIQELYHVNASNVFKSKLDEAEFQPFEGPKAGIYNGLEYKYNSGQVIFMNKKRLKIDLHSQNNMPNVDEETVPSEDQKSTQTVKYTVTHLDSLAFPSYGIHGKGPLEKCVPKGAIWLRLNVKNINDNSEMEQQILDTYYLHLQSDPLALLYNFNPKQVRTDQIKPLKDYSVFNTKNVKIPHHNLFIGDFNIASNWNEFTSLNEFLNVAPVNDTKCVTIGCPSNTSHNPLVWKIGGILYDHYEAQLDHCLVSSSLKSNSVLKSSLEFGTFPLSTTKENRRVGGTPREEKSSLTDHEGIFVELNF</sequence>
<dbReference type="AlphaFoldDB" id="A0AAV2S5T8"/>
<dbReference type="InterPro" id="IPR036691">
    <property type="entry name" value="Endo/exonu/phosph_ase_sf"/>
</dbReference>
<comment type="caution">
    <text evidence="1">The sequence shown here is derived from an EMBL/GenBank/DDBJ whole genome shotgun (WGS) entry which is preliminary data.</text>
</comment>